<reference evidence="13 14" key="1">
    <citation type="submission" date="2024-07" db="EMBL/GenBank/DDBJ databases">
        <authorList>
            <person name="Ren Q."/>
        </authorList>
    </citation>
    <scope>NUCLEOTIDE SEQUENCE [LARGE SCALE GENOMIC DNA]</scope>
    <source>
        <strain evidence="13 14">REN37</strain>
    </source>
</reference>
<dbReference type="Pfam" id="PF00912">
    <property type="entry name" value="Transgly"/>
    <property type="match status" value="1"/>
</dbReference>
<evidence type="ECO:0000256" key="8">
    <source>
        <dbReference type="ARBA" id="ARBA00022989"/>
    </source>
</evidence>
<comment type="catalytic activity">
    <reaction evidence="11">
        <text>[GlcNAc-(1-&gt;4)-Mur2Ac(oyl-L-Ala-gamma-D-Glu-L-Lys-D-Ala-D-Ala)](n)-di-trans,octa-cis-undecaprenyl diphosphate + beta-D-GlcNAc-(1-&gt;4)-Mur2Ac(oyl-L-Ala-gamma-D-Glu-L-Lys-D-Ala-D-Ala)-di-trans,octa-cis-undecaprenyl diphosphate = [GlcNAc-(1-&gt;4)-Mur2Ac(oyl-L-Ala-gamma-D-Glu-L-Lys-D-Ala-D-Ala)](n+1)-di-trans,octa-cis-undecaprenyl diphosphate + di-trans,octa-cis-undecaprenyl diphosphate + H(+)</text>
        <dbReference type="Rhea" id="RHEA:23708"/>
        <dbReference type="Rhea" id="RHEA-COMP:9602"/>
        <dbReference type="Rhea" id="RHEA-COMP:9603"/>
        <dbReference type="ChEBI" id="CHEBI:15378"/>
        <dbReference type="ChEBI" id="CHEBI:58405"/>
        <dbReference type="ChEBI" id="CHEBI:60033"/>
        <dbReference type="ChEBI" id="CHEBI:78435"/>
        <dbReference type="EC" id="2.4.99.28"/>
    </reaction>
</comment>
<keyword evidence="10 11" id="KW-0961">Cell wall biogenesis/degradation</keyword>
<dbReference type="EC" id="2.4.99.28" evidence="11"/>
<comment type="caution">
    <text evidence="13">The sequence shown here is derived from an EMBL/GenBank/DDBJ whole genome shotgun (WGS) entry which is preliminary data.</text>
</comment>
<gene>
    <name evidence="11 13" type="primary">mtgA</name>
    <name evidence="13" type="ORF">AB5I84_01570</name>
</gene>
<keyword evidence="2 11" id="KW-0997">Cell inner membrane</keyword>
<evidence type="ECO:0000313" key="14">
    <source>
        <dbReference type="Proteomes" id="UP001562065"/>
    </source>
</evidence>
<comment type="function">
    <text evidence="11">Peptidoglycan polymerase that catalyzes glycan chain elongation from lipid-linked precursors.</text>
</comment>
<evidence type="ECO:0000256" key="11">
    <source>
        <dbReference type="HAMAP-Rule" id="MF_00766"/>
    </source>
</evidence>
<feature type="domain" description="Glycosyl transferase family 51" evidence="12">
    <location>
        <begin position="63"/>
        <end position="226"/>
    </location>
</feature>
<comment type="subcellular location">
    <subcellularLocation>
        <location evidence="11">Cell inner membrane</location>
        <topology evidence="11">Single-pass membrane protein</topology>
    </subcellularLocation>
</comment>
<evidence type="ECO:0000256" key="4">
    <source>
        <dbReference type="ARBA" id="ARBA00022679"/>
    </source>
</evidence>
<keyword evidence="14" id="KW-1185">Reference proteome</keyword>
<proteinExistence type="inferred from homology"/>
<evidence type="ECO:0000256" key="9">
    <source>
        <dbReference type="ARBA" id="ARBA00023136"/>
    </source>
</evidence>
<dbReference type="InterPro" id="IPR001264">
    <property type="entry name" value="Glyco_trans_51"/>
</dbReference>
<keyword evidence="5 11" id="KW-0812">Transmembrane</keyword>
<evidence type="ECO:0000256" key="3">
    <source>
        <dbReference type="ARBA" id="ARBA00022676"/>
    </source>
</evidence>
<keyword evidence="4 11" id="KW-0808">Transferase</keyword>
<organism evidence="13 14">
    <name type="scientific">Isoalcanivorax beigongshangi</name>
    <dbReference type="NCBI Taxonomy" id="3238810"/>
    <lineage>
        <taxon>Bacteria</taxon>
        <taxon>Pseudomonadati</taxon>
        <taxon>Pseudomonadota</taxon>
        <taxon>Gammaproteobacteria</taxon>
        <taxon>Oceanospirillales</taxon>
        <taxon>Alcanivoracaceae</taxon>
        <taxon>Isoalcanivorax</taxon>
    </lineage>
</organism>
<comment type="pathway">
    <text evidence="11">Cell wall biogenesis; peptidoglycan biosynthesis.</text>
</comment>
<dbReference type="SUPFAM" id="SSF53955">
    <property type="entry name" value="Lysozyme-like"/>
    <property type="match status" value="1"/>
</dbReference>
<keyword evidence="1 11" id="KW-1003">Cell membrane</keyword>
<evidence type="ECO:0000256" key="7">
    <source>
        <dbReference type="ARBA" id="ARBA00022984"/>
    </source>
</evidence>
<dbReference type="HAMAP" id="MF_00766">
    <property type="entry name" value="PGT_MtgA"/>
    <property type="match status" value="1"/>
</dbReference>
<evidence type="ECO:0000256" key="5">
    <source>
        <dbReference type="ARBA" id="ARBA00022692"/>
    </source>
</evidence>
<accession>A0ABV4ADA4</accession>
<comment type="similarity">
    <text evidence="11">Belongs to the glycosyltransferase 51 family.</text>
</comment>
<protein>
    <recommendedName>
        <fullName evidence="11">Biosynthetic peptidoglycan transglycosylase</fullName>
        <ecNumber evidence="11">2.4.99.28</ecNumber>
    </recommendedName>
    <alternativeName>
        <fullName evidence="11">Glycan polymerase</fullName>
    </alternativeName>
    <alternativeName>
        <fullName evidence="11">Peptidoglycan glycosyltransferase MtgA</fullName>
        <shortName evidence="11">PGT</shortName>
    </alternativeName>
</protein>
<dbReference type="NCBIfam" id="TIGR02070">
    <property type="entry name" value="mono_pep_trsgly"/>
    <property type="match status" value="1"/>
</dbReference>
<keyword evidence="6 11" id="KW-0133">Cell shape</keyword>
<dbReference type="InterPro" id="IPR036950">
    <property type="entry name" value="PBP_transglycosylase"/>
</dbReference>
<keyword evidence="7 11" id="KW-0573">Peptidoglycan synthesis</keyword>
<evidence type="ECO:0000313" key="13">
    <source>
        <dbReference type="EMBL" id="MEY1660833.1"/>
    </source>
</evidence>
<dbReference type="InterPro" id="IPR023346">
    <property type="entry name" value="Lysozyme-like_dom_sf"/>
</dbReference>
<dbReference type="EMBL" id="JBGCUO010000001">
    <property type="protein sequence ID" value="MEY1660833.1"/>
    <property type="molecule type" value="Genomic_DNA"/>
</dbReference>
<keyword evidence="3 11" id="KW-0328">Glycosyltransferase</keyword>
<evidence type="ECO:0000256" key="10">
    <source>
        <dbReference type="ARBA" id="ARBA00023316"/>
    </source>
</evidence>
<keyword evidence="9 11" id="KW-0472">Membrane</keyword>
<dbReference type="InterPro" id="IPR011812">
    <property type="entry name" value="Pep_trsgly"/>
</dbReference>
<dbReference type="Proteomes" id="UP001562065">
    <property type="component" value="Unassembled WGS sequence"/>
</dbReference>
<dbReference type="PANTHER" id="PTHR30400:SF0">
    <property type="entry name" value="BIOSYNTHETIC PEPTIDOGLYCAN TRANSGLYCOSYLASE"/>
    <property type="match status" value="1"/>
</dbReference>
<dbReference type="PANTHER" id="PTHR30400">
    <property type="entry name" value="MONOFUNCTIONAL BIOSYNTHETIC PEPTIDOGLYCAN TRANSGLYCOSYLASE"/>
    <property type="match status" value="1"/>
</dbReference>
<name>A0ABV4ADA4_9GAMM</name>
<dbReference type="RefSeq" id="WP_369454075.1">
    <property type="nucleotide sequence ID" value="NZ_JBGCUO010000001.1"/>
</dbReference>
<evidence type="ECO:0000256" key="1">
    <source>
        <dbReference type="ARBA" id="ARBA00022475"/>
    </source>
</evidence>
<keyword evidence="8 11" id="KW-1133">Transmembrane helix</keyword>
<evidence type="ECO:0000256" key="2">
    <source>
        <dbReference type="ARBA" id="ARBA00022519"/>
    </source>
</evidence>
<sequence length="237" mass="26577">MTRILRLARRLLLAMLLLALLLQASFALRLWVYQQHPPEHTAFMRAAVQRLATEHGAPVTLDYRWVPLEQIAPSLQRAVLAAEDSRFFEHGGIDWEGLRHAWERNRDAGAPVAGGSTLTQQLAKNLFLSGSRSYLRKGQEAAIALMAEVILGKHRILEMYLNVAEWGDGLYGAEAAAQHYFNVSAAELSPLQAAELAARLPRPRYYAEHGVTPWLARYRQIILARMDQIALPPRAAP</sequence>
<dbReference type="Gene3D" id="1.10.3810.10">
    <property type="entry name" value="Biosynthetic peptidoglycan transglycosylase-like"/>
    <property type="match status" value="1"/>
</dbReference>
<evidence type="ECO:0000259" key="12">
    <source>
        <dbReference type="Pfam" id="PF00912"/>
    </source>
</evidence>
<evidence type="ECO:0000256" key="6">
    <source>
        <dbReference type="ARBA" id="ARBA00022960"/>
    </source>
</evidence>